<dbReference type="PROSITE" id="PS51257">
    <property type="entry name" value="PROKAR_LIPOPROTEIN"/>
    <property type="match status" value="1"/>
</dbReference>
<gene>
    <name evidence="1" type="ORF">JANAI62_30100</name>
</gene>
<sequence>MRYLWVLAAMGLTACNVTDEGDAPDACGASEYASLVGANIAAVSLPAEVNDRVIGPDTIVTQDYVPTRLNIRTDAQGVILALDCG</sequence>
<dbReference type="InterPro" id="IPR021719">
    <property type="entry name" value="Prot_inh_I78"/>
</dbReference>
<dbReference type="Gene3D" id="3.30.10.10">
    <property type="entry name" value="Trypsin Inhibitor V, subunit A"/>
    <property type="match status" value="1"/>
</dbReference>
<proteinExistence type="predicted"/>
<name>A0ABQ4NQM5_9RHOB</name>
<comment type="caution">
    <text evidence="1">The sequence shown here is derived from an EMBL/GenBank/DDBJ whole genome shotgun (WGS) entry which is preliminary data.</text>
</comment>
<dbReference type="EMBL" id="BPFH01000006">
    <property type="protein sequence ID" value="GIT96387.1"/>
    <property type="molecule type" value="Genomic_DNA"/>
</dbReference>
<dbReference type="Pfam" id="PF11720">
    <property type="entry name" value="Inhibitor_I78"/>
    <property type="match status" value="1"/>
</dbReference>
<accession>A0ABQ4NQM5</accession>
<keyword evidence="2" id="KW-1185">Reference proteome</keyword>
<protein>
    <recommendedName>
        <fullName evidence="3">Peptidase inhibitor I78 family protein</fullName>
    </recommendedName>
</protein>
<organism evidence="1 2">
    <name type="scientific">Jannaschia pagri</name>
    <dbReference type="NCBI Taxonomy" id="2829797"/>
    <lineage>
        <taxon>Bacteria</taxon>
        <taxon>Pseudomonadati</taxon>
        <taxon>Pseudomonadota</taxon>
        <taxon>Alphaproteobacteria</taxon>
        <taxon>Rhodobacterales</taxon>
        <taxon>Roseobacteraceae</taxon>
        <taxon>Jannaschia</taxon>
    </lineage>
</organism>
<dbReference type="Proteomes" id="UP000786693">
    <property type="component" value="Unassembled WGS sequence"/>
</dbReference>
<evidence type="ECO:0000313" key="1">
    <source>
        <dbReference type="EMBL" id="GIT96387.1"/>
    </source>
</evidence>
<evidence type="ECO:0000313" key="2">
    <source>
        <dbReference type="Proteomes" id="UP000786693"/>
    </source>
</evidence>
<dbReference type="RefSeq" id="WP_220749888.1">
    <property type="nucleotide sequence ID" value="NZ_BPFH01000006.1"/>
</dbReference>
<evidence type="ECO:0008006" key="3">
    <source>
        <dbReference type="Google" id="ProtNLM"/>
    </source>
</evidence>
<reference evidence="1 2" key="1">
    <citation type="submission" date="2021-05" db="EMBL/GenBank/DDBJ databases">
        <title>Bacteria Genome sequencing.</title>
        <authorList>
            <person name="Takabe Y."/>
            <person name="Nakajima Y."/>
            <person name="Suzuki S."/>
            <person name="Shiozaki T."/>
        </authorList>
    </citation>
    <scope>NUCLEOTIDE SEQUENCE [LARGE SCALE GENOMIC DNA]</scope>
    <source>
        <strain evidence="1 2">AI_62</strain>
    </source>
</reference>